<name>A0A7X6LZM8_9NOCA</name>
<accession>A0A7X6LZM8</accession>
<proteinExistence type="predicted"/>
<dbReference type="Gene3D" id="3.50.30.10">
    <property type="entry name" value="Phosphohistidine domain"/>
    <property type="match status" value="1"/>
</dbReference>
<protein>
    <submittedName>
        <fullName evidence="2">Phosphoenolpyruvate-utilizing protein</fullName>
    </submittedName>
</protein>
<dbReference type="InterPro" id="IPR036637">
    <property type="entry name" value="Phosphohistidine_dom_sf"/>
</dbReference>
<dbReference type="PANTHER" id="PTHR43615:SF1">
    <property type="entry name" value="PPDK_N DOMAIN-CONTAINING PROTEIN"/>
    <property type="match status" value="1"/>
</dbReference>
<dbReference type="GO" id="GO:0016772">
    <property type="term" value="F:transferase activity, transferring phosphorus-containing groups"/>
    <property type="evidence" value="ECO:0007669"/>
    <property type="project" value="InterPro"/>
</dbReference>
<dbReference type="Pfam" id="PF00391">
    <property type="entry name" value="PEP-utilizers"/>
    <property type="match status" value="1"/>
</dbReference>
<gene>
    <name evidence="2" type="ORF">HGA07_18360</name>
</gene>
<dbReference type="EMBL" id="JAAXPE010000019">
    <property type="protein sequence ID" value="NKY87585.1"/>
    <property type="molecule type" value="Genomic_DNA"/>
</dbReference>
<organism evidence="2 3">
    <name type="scientific">Nocardia veterana</name>
    <dbReference type="NCBI Taxonomy" id="132249"/>
    <lineage>
        <taxon>Bacteria</taxon>
        <taxon>Bacillati</taxon>
        <taxon>Actinomycetota</taxon>
        <taxon>Actinomycetes</taxon>
        <taxon>Mycobacteriales</taxon>
        <taxon>Nocardiaceae</taxon>
        <taxon>Nocardia</taxon>
    </lineage>
</organism>
<dbReference type="InterPro" id="IPR051549">
    <property type="entry name" value="PEP_Utilizing_Enz"/>
</dbReference>
<keyword evidence="2" id="KW-0670">Pyruvate</keyword>
<keyword evidence="3" id="KW-1185">Reference proteome</keyword>
<sequence length="585" mass="64484">MVDITRPWVVDQPLSTRFPVYTRANVGEVSPHVFSPLGGSMIGGPAAEQPWKQALVDFGAFDREEFRDDAIDIQGLVHGYIYLNLSNLRVFGARMPGASPELMDRTYLGERSDAPAYEPHPDDAKPEYTERILATVERVFATESRDDLIVDAAHAESIRAARPDYATLTDAELVQHERRILAEEYYQILYKHLMMVYESSLVTGLLDQALAPFEDPSLATRLLGGWGNIASAAPTAELWKLSRLINDSGVLTSVFDEGIDGALDRLRTKAAATASDAAVATFLARWDRFVYDYGSRSAAEWDAMPHTWETHQHIPLGLLERMRHQPSDRDPELQSARLRADREQLTAQLRERLAHSPTELGQLDLALRLIGIYMPARELSKTNTIRVLHEARLALRELAQRYTERGYFATPEDLTMVREDELDALLADPQAWLPTIAERWEWFHELEKLEPPYIVTAGNVPPIATWAEKAAPAVSIAQAGDLLTGLPACPGTATGTARVINSPDEATDLEPGEILIAPITDPGWTPLFTSAEAVVVNVGSTLSHAAIVSRELGIPCILGVTNATKRIPDGAKLTVNGTTGVITVH</sequence>
<dbReference type="Proteomes" id="UP000523447">
    <property type="component" value="Unassembled WGS sequence"/>
</dbReference>
<evidence type="ECO:0000259" key="1">
    <source>
        <dbReference type="Pfam" id="PF00391"/>
    </source>
</evidence>
<dbReference type="AlphaFoldDB" id="A0A7X6LZM8"/>
<dbReference type="InterPro" id="IPR008279">
    <property type="entry name" value="PEP-util_enz_mobile_dom"/>
</dbReference>
<evidence type="ECO:0000313" key="2">
    <source>
        <dbReference type="EMBL" id="NKY87585.1"/>
    </source>
</evidence>
<evidence type="ECO:0000313" key="3">
    <source>
        <dbReference type="Proteomes" id="UP000523447"/>
    </source>
</evidence>
<comment type="caution">
    <text evidence="2">The sequence shown here is derived from an EMBL/GenBank/DDBJ whole genome shotgun (WGS) entry which is preliminary data.</text>
</comment>
<dbReference type="SUPFAM" id="SSF52009">
    <property type="entry name" value="Phosphohistidine domain"/>
    <property type="match status" value="1"/>
</dbReference>
<dbReference type="PANTHER" id="PTHR43615">
    <property type="entry name" value="PHOSPHOENOLPYRUVATE SYNTHASE-RELATED"/>
    <property type="match status" value="1"/>
</dbReference>
<reference evidence="2 3" key="1">
    <citation type="submission" date="2020-04" db="EMBL/GenBank/DDBJ databases">
        <title>MicrobeNet Type strains.</title>
        <authorList>
            <person name="Nicholson A.C."/>
        </authorList>
    </citation>
    <scope>NUCLEOTIDE SEQUENCE [LARGE SCALE GENOMIC DNA]</scope>
    <source>
        <strain evidence="2 3">DSM 44445</strain>
    </source>
</reference>
<feature type="domain" description="PEP-utilising enzyme mobile" evidence="1">
    <location>
        <begin position="510"/>
        <end position="580"/>
    </location>
</feature>